<name>A0A0P6Y8X8_9CHLR</name>
<dbReference type="InterPro" id="IPR020583">
    <property type="entry name" value="Inositol_monoP_metal-BS"/>
</dbReference>
<dbReference type="GO" id="GO:0046872">
    <property type="term" value="F:metal ion binding"/>
    <property type="evidence" value="ECO:0007669"/>
    <property type="project" value="UniProtKB-KW"/>
</dbReference>
<dbReference type="InterPro" id="IPR033942">
    <property type="entry name" value="IMPase"/>
</dbReference>
<dbReference type="FunFam" id="3.30.540.10:FF:000003">
    <property type="entry name" value="Inositol-1-monophosphatase"/>
    <property type="match status" value="1"/>
</dbReference>
<evidence type="ECO:0000256" key="3">
    <source>
        <dbReference type="ARBA" id="ARBA00022723"/>
    </source>
</evidence>
<dbReference type="InterPro" id="IPR022337">
    <property type="entry name" value="Inositol_monophosphatase_SuhB"/>
</dbReference>
<gene>
    <name evidence="8" type="ORF">AC812_01920</name>
</gene>
<keyword evidence="4 7" id="KW-0378">Hydrolase</keyword>
<reference evidence="8 9" key="1">
    <citation type="submission" date="2015-07" db="EMBL/GenBank/DDBJ databases">
        <title>Draft genome of Bellilinea caldifistulae DSM 17877.</title>
        <authorList>
            <person name="Hemp J."/>
            <person name="Ward L.M."/>
            <person name="Pace L.A."/>
            <person name="Fischer W.W."/>
        </authorList>
    </citation>
    <scope>NUCLEOTIDE SEQUENCE [LARGE SCALE GENOMIC DNA]</scope>
    <source>
        <strain evidence="8 9">GOMI-1</strain>
    </source>
</reference>
<dbReference type="PRINTS" id="PR00377">
    <property type="entry name" value="IMPHPHTASES"/>
</dbReference>
<comment type="catalytic activity">
    <reaction evidence="1 7">
        <text>a myo-inositol phosphate + H2O = myo-inositol + phosphate</text>
        <dbReference type="Rhea" id="RHEA:24056"/>
        <dbReference type="ChEBI" id="CHEBI:15377"/>
        <dbReference type="ChEBI" id="CHEBI:17268"/>
        <dbReference type="ChEBI" id="CHEBI:43474"/>
        <dbReference type="ChEBI" id="CHEBI:84139"/>
        <dbReference type="EC" id="3.1.3.25"/>
    </reaction>
</comment>
<dbReference type="CDD" id="cd01639">
    <property type="entry name" value="IMPase"/>
    <property type="match status" value="1"/>
</dbReference>
<dbReference type="OrthoDB" id="9772456at2"/>
<comment type="similarity">
    <text evidence="7">Belongs to the inositol monophosphatase superfamily.</text>
</comment>
<evidence type="ECO:0000256" key="4">
    <source>
        <dbReference type="ARBA" id="ARBA00022801"/>
    </source>
</evidence>
<dbReference type="GO" id="GO:0008934">
    <property type="term" value="F:inositol monophosphate 1-phosphatase activity"/>
    <property type="evidence" value="ECO:0007669"/>
    <property type="project" value="InterPro"/>
</dbReference>
<protein>
    <recommendedName>
        <fullName evidence="7">Inositol-1-monophosphatase</fullName>
        <ecNumber evidence="7">3.1.3.25</ecNumber>
    </recommendedName>
</protein>
<dbReference type="GO" id="GO:0006020">
    <property type="term" value="P:inositol metabolic process"/>
    <property type="evidence" value="ECO:0007669"/>
    <property type="project" value="TreeGrafter"/>
</dbReference>
<dbReference type="PATRIC" id="fig|360411.5.peg.572"/>
<feature type="binding site" evidence="6">
    <location>
        <position position="84"/>
    </location>
    <ligand>
        <name>Mg(2+)</name>
        <dbReference type="ChEBI" id="CHEBI:18420"/>
        <label>1</label>
        <note>catalytic</note>
    </ligand>
</feature>
<evidence type="ECO:0000256" key="6">
    <source>
        <dbReference type="PIRSR" id="PIRSR600760-2"/>
    </source>
</evidence>
<dbReference type="EMBL" id="LGHJ01000006">
    <property type="protein sequence ID" value="KPL78192.1"/>
    <property type="molecule type" value="Genomic_DNA"/>
</dbReference>
<keyword evidence="5 6" id="KW-0460">Magnesium</keyword>
<evidence type="ECO:0000256" key="1">
    <source>
        <dbReference type="ARBA" id="ARBA00001033"/>
    </source>
</evidence>
<dbReference type="PROSITE" id="PS00629">
    <property type="entry name" value="IMP_1"/>
    <property type="match status" value="1"/>
</dbReference>
<comment type="caution">
    <text evidence="8">The sequence shown here is derived from an EMBL/GenBank/DDBJ whole genome shotgun (WGS) entry which is preliminary data.</text>
</comment>
<dbReference type="Gene3D" id="3.40.190.80">
    <property type="match status" value="1"/>
</dbReference>
<proteinExistence type="inferred from homology"/>
<dbReference type="PRINTS" id="PR01959">
    <property type="entry name" value="SBIMPHPHTASE"/>
</dbReference>
<evidence type="ECO:0000256" key="5">
    <source>
        <dbReference type="ARBA" id="ARBA00022842"/>
    </source>
</evidence>
<feature type="binding site" evidence="6">
    <location>
        <position position="65"/>
    </location>
    <ligand>
        <name>Mg(2+)</name>
        <dbReference type="ChEBI" id="CHEBI:18420"/>
        <label>1</label>
        <note>catalytic</note>
    </ligand>
</feature>
<dbReference type="EC" id="3.1.3.25" evidence="7"/>
<feature type="binding site" evidence="6">
    <location>
        <position position="210"/>
    </location>
    <ligand>
        <name>Mg(2+)</name>
        <dbReference type="ChEBI" id="CHEBI:18420"/>
        <label>1</label>
        <note>catalytic</note>
    </ligand>
</feature>
<feature type="binding site" evidence="6">
    <location>
        <position position="81"/>
    </location>
    <ligand>
        <name>Mg(2+)</name>
        <dbReference type="ChEBI" id="CHEBI:18420"/>
        <label>1</label>
        <note>catalytic</note>
    </ligand>
</feature>
<dbReference type="Pfam" id="PF00459">
    <property type="entry name" value="Inositol_P"/>
    <property type="match status" value="1"/>
</dbReference>
<dbReference type="RefSeq" id="WP_061913161.1">
    <property type="nucleotide sequence ID" value="NZ_DF967971.1"/>
</dbReference>
<evidence type="ECO:0000313" key="9">
    <source>
        <dbReference type="Proteomes" id="UP000050514"/>
    </source>
</evidence>
<evidence type="ECO:0000256" key="2">
    <source>
        <dbReference type="ARBA" id="ARBA00001946"/>
    </source>
</evidence>
<dbReference type="Gene3D" id="3.30.540.10">
    <property type="entry name" value="Fructose-1,6-Bisphosphatase, subunit A, domain 1"/>
    <property type="match status" value="1"/>
</dbReference>
<keyword evidence="9" id="KW-1185">Reference proteome</keyword>
<accession>A0A0P6Y8X8</accession>
<dbReference type="STRING" id="360411.AC812_01920"/>
<feature type="binding site" evidence="6">
    <location>
        <position position="83"/>
    </location>
    <ligand>
        <name>Mg(2+)</name>
        <dbReference type="ChEBI" id="CHEBI:18420"/>
        <label>1</label>
        <note>catalytic</note>
    </ligand>
</feature>
<organism evidence="8 9">
    <name type="scientific">Bellilinea caldifistulae</name>
    <dbReference type="NCBI Taxonomy" id="360411"/>
    <lineage>
        <taxon>Bacteria</taxon>
        <taxon>Bacillati</taxon>
        <taxon>Chloroflexota</taxon>
        <taxon>Anaerolineae</taxon>
        <taxon>Anaerolineales</taxon>
        <taxon>Anaerolineaceae</taxon>
        <taxon>Bellilinea</taxon>
    </lineage>
</organism>
<dbReference type="InterPro" id="IPR000760">
    <property type="entry name" value="Inositol_monophosphatase-like"/>
</dbReference>
<evidence type="ECO:0000313" key="8">
    <source>
        <dbReference type="EMBL" id="KPL78192.1"/>
    </source>
</evidence>
<sequence>MQPELHDLMIWAREAGELLRERFGGDHTIRFKGSTDIVTEADHQSEALLMERILSRFPNHTIITEESGQRNGSDDRCWYLDPIDGTINFAHGFAFFCVSIAYAEAGDLRLGVVYDPIHEEMFAAEWGKGASLNGRPIRPGNATELHECLLVSGLPHHDHSPYTDAAFACFRDLTLRSQGVRRLGSAALDLCYTACGRLDGYWELAVQHYDIAASALIAREAGCIVTKADGDEDILKPPVSILAGNPQVYALLREALRRHGL</sequence>
<dbReference type="SUPFAM" id="SSF56655">
    <property type="entry name" value="Carbohydrate phosphatase"/>
    <property type="match status" value="1"/>
</dbReference>
<evidence type="ECO:0000256" key="7">
    <source>
        <dbReference type="RuleBase" id="RU364068"/>
    </source>
</evidence>
<dbReference type="PANTHER" id="PTHR20854:SF4">
    <property type="entry name" value="INOSITOL-1-MONOPHOSPHATASE-RELATED"/>
    <property type="match status" value="1"/>
</dbReference>
<dbReference type="AlphaFoldDB" id="A0A0P6Y8X8"/>
<dbReference type="GO" id="GO:0007165">
    <property type="term" value="P:signal transduction"/>
    <property type="evidence" value="ECO:0007669"/>
    <property type="project" value="TreeGrafter"/>
</dbReference>
<keyword evidence="3 6" id="KW-0479">Metal-binding</keyword>
<dbReference type="PANTHER" id="PTHR20854">
    <property type="entry name" value="INOSITOL MONOPHOSPHATASE"/>
    <property type="match status" value="1"/>
</dbReference>
<dbReference type="Proteomes" id="UP000050514">
    <property type="component" value="Unassembled WGS sequence"/>
</dbReference>
<comment type="cofactor">
    <cofactor evidence="2 6 7">
        <name>Mg(2+)</name>
        <dbReference type="ChEBI" id="CHEBI:18420"/>
    </cofactor>
</comment>